<evidence type="ECO:0000313" key="1">
    <source>
        <dbReference type="EMBL" id="JAH25585.1"/>
    </source>
</evidence>
<organism evidence="1">
    <name type="scientific">Anguilla anguilla</name>
    <name type="common">European freshwater eel</name>
    <name type="synonym">Muraena anguilla</name>
    <dbReference type="NCBI Taxonomy" id="7936"/>
    <lineage>
        <taxon>Eukaryota</taxon>
        <taxon>Metazoa</taxon>
        <taxon>Chordata</taxon>
        <taxon>Craniata</taxon>
        <taxon>Vertebrata</taxon>
        <taxon>Euteleostomi</taxon>
        <taxon>Actinopterygii</taxon>
        <taxon>Neopterygii</taxon>
        <taxon>Teleostei</taxon>
        <taxon>Anguilliformes</taxon>
        <taxon>Anguillidae</taxon>
        <taxon>Anguilla</taxon>
    </lineage>
</organism>
<dbReference type="AlphaFoldDB" id="A0A0E9RAR9"/>
<accession>A0A0E9RAR9</accession>
<proteinExistence type="predicted"/>
<dbReference type="EMBL" id="GBXM01082992">
    <property type="protein sequence ID" value="JAH25585.1"/>
    <property type="molecule type" value="Transcribed_RNA"/>
</dbReference>
<name>A0A0E9RAR9_ANGAN</name>
<reference evidence="1" key="1">
    <citation type="submission" date="2014-11" db="EMBL/GenBank/DDBJ databases">
        <authorList>
            <person name="Amaro Gonzalez C."/>
        </authorList>
    </citation>
    <scope>NUCLEOTIDE SEQUENCE</scope>
</reference>
<protein>
    <submittedName>
        <fullName evidence="1">Uncharacterized protein</fullName>
    </submittedName>
</protein>
<reference evidence="1" key="2">
    <citation type="journal article" date="2015" name="Fish Shellfish Immunol.">
        <title>Early steps in the European eel (Anguilla anguilla)-Vibrio vulnificus interaction in the gills: Role of the RtxA13 toxin.</title>
        <authorList>
            <person name="Callol A."/>
            <person name="Pajuelo D."/>
            <person name="Ebbesson L."/>
            <person name="Teles M."/>
            <person name="MacKenzie S."/>
            <person name="Amaro C."/>
        </authorList>
    </citation>
    <scope>NUCLEOTIDE SEQUENCE</scope>
</reference>
<sequence length="39" mass="4432">MAIRVRRESRRLGRVKYATGTSPRAGYEPSSFVFSLLCL</sequence>